<protein>
    <submittedName>
        <fullName evidence="2">Uncharacterized protein</fullName>
    </submittedName>
</protein>
<keyword evidence="3" id="KW-1185">Reference proteome</keyword>
<dbReference type="AlphaFoldDB" id="A0A482VIB3"/>
<name>A0A482VIB3_ASBVE</name>
<gene>
    <name evidence="2" type="ORF">BDFB_013644</name>
</gene>
<reference evidence="2 3" key="1">
    <citation type="submission" date="2017-03" db="EMBL/GenBank/DDBJ databases">
        <title>Genome of the blue death feigning beetle - Asbolus verrucosus.</title>
        <authorList>
            <person name="Rider S.D."/>
        </authorList>
    </citation>
    <scope>NUCLEOTIDE SEQUENCE [LARGE SCALE GENOMIC DNA]</scope>
    <source>
        <strain evidence="2">Butters</strain>
        <tissue evidence="2">Head and leg muscle</tissue>
    </source>
</reference>
<sequence length="22" mass="2632">MRHQLGGYSAGEWHSQRRYSPK</sequence>
<organism evidence="2 3">
    <name type="scientific">Asbolus verrucosus</name>
    <name type="common">Desert ironclad beetle</name>
    <dbReference type="NCBI Taxonomy" id="1661398"/>
    <lineage>
        <taxon>Eukaryota</taxon>
        <taxon>Metazoa</taxon>
        <taxon>Ecdysozoa</taxon>
        <taxon>Arthropoda</taxon>
        <taxon>Hexapoda</taxon>
        <taxon>Insecta</taxon>
        <taxon>Pterygota</taxon>
        <taxon>Neoptera</taxon>
        <taxon>Endopterygota</taxon>
        <taxon>Coleoptera</taxon>
        <taxon>Polyphaga</taxon>
        <taxon>Cucujiformia</taxon>
        <taxon>Tenebrionidae</taxon>
        <taxon>Pimeliinae</taxon>
        <taxon>Asbolus</taxon>
    </lineage>
</organism>
<evidence type="ECO:0000313" key="3">
    <source>
        <dbReference type="Proteomes" id="UP000292052"/>
    </source>
</evidence>
<comment type="caution">
    <text evidence="2">The sequence shown here is derived from an EMBL/GenBank/DDBJ whole genome shotgun (WGS) entry which is preliminary data.</text>
</comment>
<proteinExistence type="predicted"/>
<evidence type="ECO:0000256" key="1">
    <source>
        <dbReference type="SAM" id="MobiDB-lite"/>
    </source>
</evidence>
<dbReference type="EMBL" id="QDEB01097669">
    <property type="protein sequence ID" value="RZC32394.1"/>
    <property type="molecule type" value="Genomic_DNA"/>
</dbReference>
<dbReference type="Proteomes" id="UP000292052">
    <property type="component" value="Unassembled WGS sequence"/>
</dbReference>
<accession>A0A482VIB3</accession>
<evidence type="ECO:0000313" key="2">
    <source>
        <dbReference type="EMBL" id="RZC32394.1"/>
    </source>
</evidence>
<feature type="region of interest" description="Disordered" evidence="1">
    <location>
        <begin position="1"/>
        <end position="22"/>
    </location>
</feature>